<reference evidence="1 2" key="1">
    <citation type="submission" date="2020-01" db="EMBL/GenBank/DDBJ databases">
        <title>Complete genome sequence of Chitinophaga sp. H33E-04 isolated from quinoa roots.</title>
        <authorList>
            <person name="Weon H.-Y."/>
            <person name="Lee S.A."/>
        </authorList>
    </citation>
    <scope>NUCLEOTIDE SEQUENCE [LARGE SCALE GENOMIC DNA]</scope>
    <source>
        <strain evidence="1 2">H33E-04</strain>
    </source>
</reference>
<dbReference type="KEGG" id="chih:GWR21_29405"/>
<keyword evidence="2" id="KW-1185">Reference proteome</keyword>
<evidence type="ECO:0000313" key="2">
    <source>
        <dbReference type="Proteomes" id="UP000476411"/>
    </source>
</evidence>
<name>A0A6B9ZPI7_9BACT</name>
<accession>A0A6B9ZPI7</accession>
<evidence type="ECO:0008006" key="3">
    <source>
        <dbReference type="Google" id="ProtNLM"/>
    </source>
</evidence>
<proteinExistence type="predicted"/>
<sequence>MKQRNNGEPRSSLKPNGEILPYSFVTIETSNADFNTLSTQVQDTVSFLKLHRDQLMQIKGTEGVEHINLDFGIEMTDGKFSEKIFLPIELISLAAELNMTVQLSIY</sequence>
<protein>
    <recommendedName>
        <fullName evidence="3">DUF4279 domain-containing protein</fullName>
    </recommendedName>
</protein>
<dbReference type="RefSeq" id="WP_162335267.1">
    <property type="nucleotide sequence ID" value="NZ_CP048113.1"/>
</dbReference>
<gene>
    <name evidence="1" type="ORF">GWR21_29405</name>
</gene>
<dbReference type="AlphaFoldDB" id="A0A6B9ZPI7"/>
<organism evidence="1 2">
    <name type="scientific">Chitinophaga agri</name>
    <dbReference type="NCBI Taxonomy" id="2703787"/>
    <lineage>
        <taxon>Bacteria</taxon>
        <taxon>Pseudomonadati</taxon>
        <taxon>Bacteroidota</taxon>
        <taxon>Chitinophagia</taxon>
        <taxon>Chitinophagales</taxon>
        <taxon>Chitinophagaceae</taxon>
        <taxon>Chitinophaga</taxon>
    </lineage>
</organism>
<evidence type="ECO:0000313" key="1">
    <source>
        <dbReference type="EMBL" id="QHS63551.1"/>
    </source>
</evidence>
<dbReference type="EMBL" id="CP048113">
    <property type="protein sequence ID" value="QHS63551.1"/>
    <property type="molecule type" value="Genomic_DNA"/>
</dbReference>
<dbReference type="Proteomes" id="UP000476411">
    <property type="component" value="Chromosome"/>
</dbReference>